<name>A0A0F0H3E9_LENAE</name>
<sequence length="180" mass="20145">MEEVEEVLGLALAQVPPGARSESDLTRLDVEEYLDHAEWELALDVLGDFEGITWQTARYWDLLAGVAVQMDLDPAWFDWRRGESIHGLLRAELRLDVAAEAVAAQGTRPVWDLSGGERRVAAMWVESKPVLEPGLRATVRLRPLMPSAWTHLIRGDQITFQQDGEPRGTAKIVEKVPARP</sequence>
<evidence type="ECO:0000313" key="2">
    <source>
        <dbReference type="Proteomes" id="UP000033393"/>
    </source>
</evidence>
<evidence type="ECO:0000313" key="1">
    <source>
        <dbReference type="EMBL" id="KJK50254.1"/>
    </source>
</evidence>
<accession>A0A0F0H3E9</accession>
<dbReference type="Proteomes" id="UP000033393">
    <property type="component" value="Unassembled WGS sequence"/>
</dbReference>
<comment type="caution">
    <text evidence="1">The sequence shown here is derived from an EMBL/GenBank/DDBJ whole genome shotgun (WGS) entry which is preliminary data.</text>
</comment>
<dbReference type="AlphaFoldDB" id="A0A0F0H3E9"/>
<gene>
    <name evidence="1" type="ORF">UK23_11285</name>
</gene>
<proteinExistence type="predicted"/>
<dbReference type="RefSeq" id="WP_045311394.1">
    <property type="nucleotide sequence ID" value="NZ_JYJG01000063.1"/>
</dbReference>
<keyword evidence="2" id="KW-1185">Reference proteome</keyword>
<organism evidence="1 2">
    <name type="scientific">Lentzea aerocolonigenes</name>
    <name type="common">Lechevalieria aerocolonigenes</name>
    <name type="synonym">Saccharothrix aerocolonigenes</name>
    <dbReference type="NCBI Taxonomy" id="68170"/>
    <lineage>
        <taxon>Bacteria</taxon>
        <taxon>Bacillati</taxon>
        <taxon>Actinomycetota</taxon>
        <taxon>Actinomycetes</taxon>
        <taxon>Pseudonocardiales</taxon>
        <taxon>Pseudonocardiaceae</taxon>
        <taxon>Lentzea</taxon>
    </lineage>
</organism>
<dbReference type="EMBL" id="JYJG01000063">
    <property type="protein sequence ID" value="KJK50254.1"/>
    <property type="molecule type" value="Genomic_DNA"/>
</dbReference>
<reference evidence="1 2" key="1">
    <citation type="submission" date="2015-02" db="EMBL/GenBank/DDBJ databases">
        <authorList>
            <person name="Ju K.-S."/>
            <person name="Doroghazi J.R."/>
            <person name="Metcalf W."/>
        </authorList>
    </citation>
    <scope>NUCLEOTIDE SEQUENCE [LARGE SCALE GENOMIC DNA]</scope>
    <source>
        <strain evidence="1 2">NRRL B-16140</strain>
    </source>
</reference>
<protein>
    <submittedName>
        <fullName evidence="1">Uncharacterized protein</fullName>
    </submittedName>
</protein>
<dbReference type="OrthoDB" id="3472120at2"/>